<accession>A0A2T7PUV1</accession>
<gene>
    <name evidence="11" type="ORF">C0Q70_04152</name>
</gene>
<keyword evidence="5" id="KW-0227">DNA damage</keyword>
<comment type="caution">
    <text evidence="11">The sequence shown here is derived from an EMBL/GenBank/DDBJ whole genome shotgun (WGS) entry which is preliminary data.</text>
</comment>
<dbReference type="InterPro" id="IPR049936">
    <property type="entry name" value="TopBP1_BRCT_8"/>
</dbReference>
<feature type="domain" description="BRCT" evidence="10">
    <location>
        <begin position="879"/>
        <end position="924"/>
    </location>
</feature>
<dbReference type="InterPro" id="IPR057595">
    <property type="entry name" value="TopB1_SLF1_BRCT"/>
</dbReference>
<evidence type="ECO:0000259" key="10">
    <source>
        <dbReference type="PROSITE" id="PS50172"/>
    </source>
</evidence>
<name>A0A2T7PUV1_POMCA</name>
<comment type="subcellular location">
    <subcellularLocation>
        <location evidence="2">Cytoplasm</location>
        <location evidence="2">Cytoskeleton</location>
        <location evidence="2">Microtubule organizing center</location>
        <location evidence="2">Centrosome</location>
    </subcellularLocation>
    <subcellularLocation>
        <location evidence="1">Nucleus</location>
    </subcellularLocation>
</comment>
<dbReference type="OrthoDB" id="251770at2759"/>
<sequence>MEFTVKCVTPPNGCEAEISALNEAFNILADKSFSPNWISQEDCLHVQKQTEDCVYVMDPFDGPAFEHLRHLGCRIFGPQCIMSSMLLKMVIPRKKHPVYNVAMKDVVVSCTSLDKETRDMVHLLVEQMGGDISRSLTADVTHLIAGGVGSQKYLVACRQGMHVMTAEWVQAVWERARHGHIHATDDQFSRFKCPVFKGLVVCVSGLDAEERKSVKRYVEQEGNKYEHARKWNIHIVSLKWLYDSLDNNFCQSEEVYIVQPTSIASGLKTSTPERTHRSALAPNIADISAISMCSTHVNDTALQTTRFCDPTADSFDTLDLTSVPAEPFLDGCKIYLSGVTGAVLEKLRRIINSAGGTRFNAITDRVTHIVMGDRCEADLAAVKEMEHRKSLRTKSPSTESTPQKEKTAKSHVDNESDMAELLSQYLDTGARKLIPQFGQAADEVDGHIPCMDQDDADLTQPPESQSMASETGIFQGKTFIICGFNDEVTTALGSHLLHSYSHGRRVPDFTVVPVQGSPTESSATEVVTNAWMQMCLESQTWLPINSNPIFQPIGIDLSSQPLQNCVLSISGYVGVERDCLNHIADLLGAVSQEFFVRKARKNLLASTHLIVKEATGSKFKAAKDWGIPAMTKELVLQWQIKYMYISDTVELCTALAGQNVDTKGDQQSKDSSSLSRVHQIKELKKGKPGLVSENQGSSPNRGTIVAEQRKEETEKAKVLPSSPVAPKSLHQKNSTHLSQKENVGATVTGRGTGSPLRERVTATPTRGKMAVAKVGGVQAAHNRVEELLQQEQKAILSPGNESPRTYLAPGYKPKYNLTGVLDYYKTPEGRRESLPLEDFVSKCMMEGVKNTANSRIIDSPACSSQTSQAEQRGALEGVVISGRINDANKELRQAKNQGKIIVSPCWLYACMEQKARVDESLYPHNYNPSLNLGDIVMKDAPSKALRRSTRHNPKETPNTAKTPTQQPQQETAWQESMKAMSSWQGVAKDPGNIKDAAGSASTVEMERAAADKDDNSCAFADEKEKNANRPDTGLTRHEDEQMKEAVTGGSLDVREALGQTVETLKNTSKSKRSGKKRSRRADGSCGQQNVSGSMSGNNSDSGHPASPWLHQHAPANLHALQMDSHPPEVSQSIQITWDDPIGRQEEEKLADQLDHSQSHTQNTEDFMAEMEMPDLDTSVNSSLSEIKNKPTSRLRPQVGWSPTPEHPLIVKATVPQPCVESPDSCQRPCAPPIILISGMAQQERLEYGALVEKLGGQVLDRQHFDTECTHLVVGQPTRNEKFLAAVATGRWVLHKSYFIACQQEQNFVREEDHEWGGPATASLLQNLSSQTQKLAAAAFKWRQKLQQMKKSNPACKGAYQDWQVVLLTDKARENNFRRLLSAGGATVLNIRPPLKKDLKATHAFVDFNKMMLSQDDINVLATGVTHCLKPEYIAAHLTDDSECSIAEYTLPEIAAVTESMADPSGRKRKIAADDTGERKKRSRR</sequence>
<dbReference type="Pfam" id="PF12738">
    <property type="entry name" value="PTCB-BRCT"/>
    <property type="match status" value="3"/>
</dbReference>
<protein>
    <recommendedName>
        <fullName evidence="10">BRCT domain-containing protein</fullName>
    </recommendedName>
</protein>
<feature type="region of interest" description="Disordered" evidence="9">
    <location>
        <begin position="661"/>
        <end position="759"/>
    </location>
</feature>
<feature type="region of interest" description="Disordered" evidence="9">
    <location>
        <begin position="386"/>
        <end position="414"/>
    </location>
</feature>
<organism evidence="11 12">
    <name type="scientific">Pomacea canaliculata</name>
    <name type="common">Golden apple snail</name>
    <dbReference type="NCBI Taxonomy" id="400727"/>
    <lineage>
        <taxon>Eukaryota</taxon>
        <taxon>Metazoa</taxon>
        <taxon>Spiralia</taxon>
        <taxon>Lophotrochozoa</taxon>
        <taxon>Mollusca</taxon>
        <taxon>Gastropoda</taxon>
        <taxon>Caenogastropoda</taxon>
        <taxon>Architaenioglossa</taxon>
        <taxon>Ampullarioidea</taxon>
        <taxon>Ampullariidae</taxon>
        <taxon>Pomacea</taxon>
    </lineage>
</organism>
<dbReference type="GO" id="GO:0033314">
    <property type="term" value="P:mitotic DNA replication checkpoint signaling"/>
    <property type="evidence" value="ECO:0007669"/>
    <property type="project" value="TreeGrafter"/>
</dbReference>
<feature type="compositionally biased region" description="Polar residues" evidence="9">
    <location>
        <begin position="731"/>
        <end position="741"/>
    </location>
</feature>
<keyword evidence="12" id="KW-1185">Reference proteome</keyword>
<dbReference type="SMART" id="SM00292">
    <property type="entry name" value="BRCT"/>
    <property type="match status" value="5"/>
</dbReference>
<evidence type="ECO:0000256" key="9">
    <source>
        <dbReference type="SAM" id="MobiDB-lite"/>
    </source>
</evidence>
<feature type="compositionally biased region" description="Low complexity" evidence="9">
    <location>
        <begin position="1089"/>
        <end position="1102"/>
    </location>
</feature>
<reference evidence="11 12" key="1">
    <citation type="submission" date="2018-04" db="EMBL/GenBank/DDBJ databases">
        <title>The genome of golden apple snail Pomacea canaliculata provides insight into stress tolerance and invasive adaptation.</title>
        <authorList>
            <person name="Liu C."/>
            <person name="Liu B."/>
            <person name="Ren Y."/>
            <person name="Zhang Y."/>
            <person name="Wang H."/>
            <person name="Li S."/>
            <person name="Jiang F."/>
            <person name="Yin L."/>
            <person name="Zhang G."/>
            <person name="Qian W."/>
            <person name="Fan W."/>
        </authorList>
    </citation>
    <scope>NUCLEOTIDE SEQUENCE [LARGE SCALE GENOMIC DNA]</scope>
    <source>
        <strain evidence="11">SZHN2017</strain>
        <tissue evidence="11">Muscle</tissue>
    </source>
</reference>
<dbReference type="CDD" id="cd17728">
    <property type="entry name" value="BRCT_TopBP1_rpt8"/>
    <property type="match status" value="1"/>
</dbReference>
<evidence type="ECO:0000256" key="8">
    <source>
        <dbReference type="ARBA" id="ARBA00023242"/>
    </source>
</evidence>
<dbReference type="GO" id="GO:0005813">
    <property type="term" value="C:centrosome"/>
    <property type="evidence" value="ECO:0007669"/>
    <property type="project" value="UniProtKB-SubCell"/>
</dbReference>
<keyword evidence="4" id="KW-0677">Repeat</keyword>
<keyword evidence="6" id="KW-0234">DNA repair</keyword>
<evidence type="ECO:0000256" key="7">
    <source>
        <dbReference type="ARBA" id="ARBA00023212"/>
    </source>
</evidence>
<evidence type="ECO:0000256" key="1">
    <source>
        <dbReference type="ARBA" id="ARBA00004123"/>
    </source>
</evidence>
<feature type="compositionally biased region" description="Basic and acidic residues" evidence="9">
    <location>
        <begin position="707"/>
        <end position="717"/>
    </location>
</feature>
<dbReference type="Gene3D" id="3.40.50.10190">
    <property type="entry name" value="BRCT domain"/>
    <property type="match status" value="9"/>
</dbReference>
<dbReference type="FunFam" id="3.40.50.10190:FF:000018">
    <property type="entry name" value="DNA topoisomerase 2-binding protein 1"/>
    <property type="match status" value="1"/>
</dbReference>
<feature type="domain" description="BRCT" evidence="10">
    <location>
        <begin position="191"/>
        <end position="258"/>
    </location>
</feature>
<feature type="domain" description="BRCT" evidence="10">
    <location>
        <begin position="1233"/>
        <end position="1315"/>
    </location>
</feature>
<dbReference type="Pfam" id="PF23294">
    <property type="entry name" value="BRCT_TopB1_SLF1"/>
    <property type="match status" value="1"/>
</dbReference>
<evidence type="ECO:0000256" key="2">
    <source>
        <dbReference type="ARBA" id="ARBA00004300"/>
    </source>
</evidence>
<dbReference type="Pfam" id="PF00533">
    <property type="entry name" value="BRCT"/>
    <property type="match status" value="2"/>
</dbReference>
<dbReference type="GO" id="GO:0006270">
    <property type="term" value="P:DNA replication initiation"/>
    <property type="evidence" value="ECO:0007669"/>
    <property type="project" value="TreeGrafter"/>
</dbReference>
<evidence type="ECO:0000256" key="3">
    <source>
        <dbReference type="ARBA" id="ARBA00022490"/>
    </source>
</evidence>
<keyword evidence="7" id="KW-0206">Cytoskeleton</keyword>
<dbReference type="GO" id="GO:0005634">
    <property type="term" value="C:nucleus"/>
    <property type="evidence" value="ECO:0007669"/>
    <property type="project" value="UniProtKB-SubCell"/>
</dbReference>
<dbReference type="GO" id="GO:0006281">
    <property type="term" value="P:DNA repair"/>
    <property type="evidence" value="ECO:0007669"/>
    <property type="project" value="UniProtKB-KW"/>
</dbReference>
<feature type="domain" description="BRCT" evidence="10">
    <location>
        <begin position="98"/>
        <end position="169"/>
    </location>
</feature>
<evidence type="ECO:0000313" key="11">
    <source>
        <dbReference type="EMBL" id="PVD37157.1"/>
    </source>
</evidence>
<evidence type="ECO:0000256" key="5">
    <source>
        <dbReference type="ARBA" id="ARBA00022763"/>
    </source>
</evidence>
<evidence type="ECO:0000256" key="4">
    <source>
        <dbReference type="ARBA" id="ARBA00022737"/>
    </source>
</evidence>
<dbReference type="InterPro" id="IPR036420">
    <property type="entry name" value="BRCT_dom_sf"/>
</dbReference>
<dbReference type="InterPro" id="IPR001357">
    <property type="entry name" value="BRCT_dom"/>
</dbReference>
<evidence type="ECO:0000256" key="6">
    <source>
        <dbReference type="ARBA" id="ARBA00023204"/>
    </source>
</evidence>
<keyword evidence="3" id="KW-0963">Cytoplasm</keyword>
<keyword evidence="8" id="KW-0539">Nucleus</keyword>
<feature type="region of interest" description="Disordered" evidence="9">
    <location>
        <begin position="944"/>
        <end position="1110"/>
    </location>
</feature>
<feature type="compositionally biased region" description="Basic and acidic residues" evidence="9">
    <location>
        <begin position="402"/>
        <end position="414"/>
    </location>
</feature>
<dbReference type="Proteomes" id="UP000245119">
    <property type="component" value="Linkage Group LG2"/>
</dbReference>
<proteinExistence type="predicted"/>
<dbReference type="CDD" id="cd17718">
    <property type="entry name" value="BRCT_TopBP1_rpt3"/>
    <property type="match status" value="1"/>
</dbReference>
<dbReference type="PANTHER" id="PTHR13561">
    <property type="entry name" value="DNA REPLICATION REGULATOR DPB11-RELATED"/>
    <property type="match status" value="1"/>
</dbReference>
<feature type="domain" description="BRCT" evidence="10">
    <location>
        <begin position="324"/>
        <end position="373"/>
    </location>
</feature>
<feature type="compositionally biased region" description="Basic residues" evidence="9">
    <location>
        <begin position="1068"/>
        <end position="1079"/>
    </location>
</feature>
<feature type="compositionally biased region" description="Polar residues" evidence="9">
    <location>
        <begin position="955"/>
        <end position="984"/>
    </location>
</feature>
<dbReference type="PROSITE" id="PS50172">
    <property type="entry name" value="BRCT"/>
    <property type="match status" value="5"/>
</dbReference>
<dbReference type="Pfam" id="PF21298">
    <property type="entry name" value="TopBP1_BRCT0"/>
    <property type="match status" value="1"/>
</dbReference>
<dbReference type="GO" id="GO:0007095">
    <property type="term" value="P:mitotic G2 DNA damage checkpoint signaling"/>
    <property type="evidence" value="ECO:0007669"/>
    <property type="project" value="TreeGrafter"/>
</dbReference>
<dbReference type="InterPro" id="IPR059215">
    <property type="entry name" value="BRCT2_TopBP1-like"/>
</dbReference>
<feature type="compositionally biased region" description="Basic and acidic residues" evidence="9">
    <location>
        <begin position="1004"/>
        <end position="1043"/>
    </location>
</feature>
<evidence type="ECO:0000313" key="12">
    <source>
        <dbReference type="Proteomes" id="UP000245119"/>
    </source>
</evidence>
<dbReference type="CDD" id="cd17738">
    <property type="entry name" value="BRCT_TopBP1_rpt7"/>
    <property type="match status" value="1"/>
</dbReference>
<feature type="compositionally biased region" description="Polar residues" evidence="9">
    <location>
        <begin position="692"/>
        <end position="701"/>
    </location>
</feature>
<feature type="region of interest" description="Disordered" evidence="9">
    <location>
        <begin position="1457"/>
        <end position="1484"/>
    </location>
</feature>
<dbReference type="PANTHER" id="PTHR13561:SF20">
    <property type="entry name" value="DNA TOPOISOMERASE 2-BINDING PROTEIN 1"/>
    <property type="match status" value="1"/>
</dbReference>
<dbReference type="FunFam" id="3.40.50.10190:FF:000020">
    <property type="entry name" value="DNA topoisomerase II binding protein 1"/>
    <property type="match status" value="1"/>
</dbReference>
<dbReference type="CDD" id="cd17731">
    <property type="entry name" value="BRCT_TopBP1_rpt2_like"/>
    <property type="match status" value="1"/>
</dbReference>
<dbReference type="SUPFAM" id="SSF52113">
    <property type="entry name" value="BRCT domain"/>
    <property type="match status" value="6"/>
</dbReference>
<dbReference type="STRING" id="400727.A0A2T7PUV1"/>
<dbReference type="EMBL" id="PZQS01000002">
    <property type="protein sequence ID" value="PVD37157.1"/>
    <property type="molecule type" value="Genomic_DNA"/>
</dbReference>
<dbReference type="InterPro" id="IPR049542">
    <property type="entry name" value="TopBP1-like_BRCT0"/>
</dbReference>